<feature type="binding site" evidence="3">
    <location>
        <position position="195"/>
    </location>
    <ligand>
        <name>carboxy-S-adenosyl-L-methionine</name>
        <dbReference type="ChEBI" id="CHEBI:134278"/>
    </ligand>
</feature>
<comment type="function">
    <text evidence="3">Catalyzes carboxymethyl transfer from carboxy-S-adenosyl-L-methionine (Cx-SAM) to 5-hydroxyuridine (ho5U) to form 5-carboxymethoxyuridine (cmo5U) at position 34 in tRNAs.</text>
</comment>
<comment type="caution">
    <text evidence="4">The sequence shown here is derived from an EMBL/GenBank/DDBJ whole genome shotgun (WGS) entry which is preliminary data.</text>
</comment>
<comment type="subunit">
    <text evidence="3">Homotetramer.</text>
</comment>
<dbReference type="Pfam" id="PF08003">
    <property type="entry name" value="Methyltransf_9"/>
    <property type="match status" value="1"/>
</dbReference>
<keyword evidence="5" id="KW-1185">Reference proteome</keyword>
<dbReference type="HAMAP" id="MF_01590">
    <property type="entry name" value="tRNA_carboxymethyltr_CmoB"/>
    <property type="match status" value="1"/>
</dbReference>
<dbReference type="NCBIfam" id="NF011650">
    <property type="entry name" value="PRK15068.1"/>
    <property type="match status" value="1"/>
</dbReference>
<dbReference type="InterPro" id="IPR010017">
    <property type="entry name" value="CmoB"/>
</dbReference>
<dbReference type="AlphaFoldDB" id="A0AAW8QWI6"/>
<protein>
    <recommendedName>
        <fullName evidence="3">tRNA U34 carboxymethyltransferase</fullName>
        <ecNumber evidence="3">2.5.1.-</ecNumber>
    </recommendedName>
</protein>
<feature type="binding site" evidence="3">
    <location>
        <position position="314"/>
    </location>
    <ligand>
        <name>carboxy-S-adenosyl-L-methionine</name>
        <dbReference type="ChEBI" id="CHEBI:134278"/>
    </ligand>
</feature>
<dbReference type="SUPFAM" id="SSF53335">
    <property type="entry name" value="S-adenosyl-L-methionine-dependent methyltransferases"/>
    <property type="match status" value="1"/>
</dbReference>
<evidence type="ECO:0000256" key="3">
    <source>
        <dbReference type="HAMAP-Rule" id="MF_01590"/>
    </source>
</evidence>
<evidence type="ECO:0000313" key="5">
    <source>
        <dbReference type="Proteomes" id="UP001249020"/>
    </source>
</evidence>
<feature type="binding site" evidence="3">
    <location>
        <position position="130"/>
    </location>
    <ligand>
        <name>carboxy-S-adenosyl-L-methionine</name>
        <dbReference type="ChEBI" id="CHEBI:134278"/>
    </ligand>
</feature>
<accession>A0AAW8QWI6</accession>
<organism evidence="4 5">
    <name type="scientific">Brumicola blandensis</name>
    <dbReference type="NCBI Taxonomy" id="3075611"/>
    <lineage>
        <taxon>Bacteria</taxon>
        <taxon>Pseudomonadati</taxon>
        <taxon>Pseudomonadota</taxon>
        <taxon>Gammaproteobacteria</taxon>
        <taxon>Alteromonadales</taxon>
        <taxon>Alteromonadaceae</taxon>
        <taxon>Brumicola</taxon>
    </lineage>
</organism>
<feature type="binding site" evidence="3">
    <location>
        <begin position="180"/>
        <end position="181"/>
    </location>
    <ligand>
        <name>carboxy-S-adenosyl-L-methionine</name>
        <dbReference type="ChEBI" id="CHEBI:134278"/>
    </ligand>
</feature>
<gene>
    <name evidence="3 4" type="primary">cmoB</name>
    <name evidence="4" type="ORF">RM544_02435</name>
</gene>
<dbReference type="EC" id="2.5.1.-" evidence="3"/>
<dbReference type="GO" id="GO:0008168">
    <property type="term" value="F:methyltransferase activity"/>
    <property type="evidence" value="ECO:0007669"/>
    <property type="project" value="TreeGrafter"/>
</dbReference>
<dbReference type="InterPro" id="IPR029063">
    <property type="entry name" value="SAM-dependent_MTases_sf"/>
</dbReference>
<reference evidence="4 5" key="1">
    <citation type="submission" date="2023-09" db="EMBL/GenBank/DDBJ databases">
        <authorList>
            <person name="Rey-Velasco X."/>
        </authorList>
    </citation>
    <scope>NUCLEOTIDE SEQUENCE [LARGE SCALE GENOMIC DNA]</scope>
    <source>
        <strain evidence="4 5">W409</strain>
    </source>
</reference>
<sequence>MNWKSAIYQALIDTDMEPWIAHLMPQLEAWENSARRGDSTKWQQQLKQLPDITPASVELKASVSFDADEALSSGHRSHVKNVLKQFMPWRKGPFSLFGIDIDTEWRSDWKWDRVVQHIETLEGRKVLDVGCGSGYHLFRMLGEKAELVVGIDPTELFFYQFSIFKKYLSNSPIHYLPLGIEDMPSENRFDTVFSMGVLYHRRDPIEFLYQLKNQLRSGGQLVLETIVVNGDIDTVLMPGERYAQMRNVWFLPSNLALKQWLERVGFIDIKLVDESITTCEEQRATEWMTNHSLADFLDPNDISLTIEGYPAPTRSVFTAKKK</sequence>
<feature type="binding site" evidence="3">
    <location>
        <position position="199"/>
    </location>
    <ligand>
        <name>carboxy-S-adenosyl-L-methionine</name>
        <dbReference type="ChEBI" id="CHEBI:134278"/>
    </ligand>
</feature>
<comment type="similarity">
    <text evidence="3">Belongs to the class I-like SAM-binding methyltransferase superfamily. CmoB family.</text>
</comment>
<dbReference type="EMBL" id="JAVRIE010000001">
    <property type="protein sequence ID" value="MDT0581382.1"/>
    <property type="molecule type" value="Genomic_DNA"/>
</dbReference>
<dbReference type="PANTHER" id="PTHR43464:SF95">
    <property type="entry name" value="TRNA U34 CARBOXYMETHYLTRANSFERASE"/>
    <property type="match status" value="1"/>
</dbReference>
<proteinExistence type="inferred from homology"/>
<dbReference type="InterPro" id="IPR027555">
    <property type="entry name" value="Mo5U34_MeTrfas-like"/>
</dbReference>
<dbReference type="Gene3D" id="3.40.50.150">
    <property type="entry name" value="Vaccinia Virus protein VP39"/>
    <property type="match status" value="1"/>
</dbReference>
<keyword evidence="2 3" id="KW-0819">tRNA processing</keyword>
<evidence type="ECO:0000256" key="2">
    <source>
        <dbReference type="ARBA" id="ARBA00022694"/>
    </source>
</evidence>
<keyword evidence="1 3" id="KW-0808">Transferase</keyword>
<dbReference type="GO" id="GO:0002098">
    <property type="term" value="P:tRNA wobble uridine modification"/>
    <property type="evidence" value="ECO:0007669"/>
    <property type="project" value="InterPro"/>
</dbReference>
<dbReference type="NCBIfam" id="TIGR00452">
    <property type="entry name" value="tRNA 5-methoxyuridine(34)/uridine 5-oxyacetic acid(34) synthase CmoB"/>
    <property type="match status" value="1"/>
</dbReference>
<feature type="binding site" evidence="3">
    <location>
        <begin position="152"/>
        <end position="154"/>
    </location>
    <ligand>
        <name>carboxy-S-adenosyl-L-methionine</name>
        <dbReference type="ChEBI" id="CHEBI:134278"/>
    </ligand>
</feature>
<dbReference type="GO" id="GO:0016765">
    <property type="term" value="F:transferase activity, transferring alkyl or aryl (other than methyl) groups"/>
    <property type="evidence" value="ECO:0007669"/>
    <property type="project" value="UniProtKB-UniRule"/>
</dbReference>
<feature type="binding site" evidence="3">
    <location>
        <position position="91"/>
    </location>
    <ligand>
        <name>carboxy-S-adenosyl-L-methionine</name>
        <dbReference type="ChEBI" id="CHEBI:134278"/>
    </ligand>
</feature>
<evidence type="ECO:0000256" key="1">
    <source>
        <dbReference type="ARBA" id="ARBA00022679"/>
    </source>
</evidence>
<evidence type="ECO:0000313" key="4">
    <source>
        <dbReference type="EMBL" id="MDT0581382.1"/>
    </source>
</evidence>
<feature type="binding site" evidence="3">
    <location>
        <position position="105"/>
    </location>
    <ligand>
        <name>carboxy-S-adenosyl-L-methionine</name>
        <dbReference type="ChEBI" id="CHEBI:134278"/>
    </ligand>
</feature>
<dbReference type="PANTHER" id="PTHR43464">
    <property type="entry name" value="METHYLTRANSFERASE"/>
    <property type="match status" value="1"/>
</dbReference>
<dbReference type="CDD" id="cd02440">
    <property type="entry name" value="AdoMet_MTases"/>
    <property type="match status" value="1"/>
</dbReference>
<dbReference type="Proteomes" id="UP001249020">
    <property type="component" value="Unassembled WGS sequence"/>
</dbReference>
<feature type="binding site" evidence="3">
    <location>
        <position position="110"/>
    </location>
    <ligand>
        <name>carboxy-S-adenosyl-L-methionine</name>
        <dbReference type="ChEBI" id="CHEBI:134278"/>
    </ligand>
</feature>
<dbReference type="RefSeq" id="WP_311360185.1">
    <property type="nucleotide sequence ID" value="NZ_JAVRIE010000001.1"/>
</dbReference>
<comment type="catalytic activity">
    <reaction evidence="3">
        <text>carboxy-S-adenosyl-L-methionine + 5-hydroxyuridine(34) in tRNA = 5-carboxymethoxyuridine(34) in tRNA + S-adenosyl-L-homocysteine + H(+)</text>
        <dbReference type="Rhea" id="RHEA:52848"/>
        <dbReference type="Rhea" id="RHEA-COMP:13381"/>
        <dbReference type="Rhea" id="RHEA-COMP:13383"/>
        <dbReference type="ChEBI" id="CHEBI:15378"/>
        <dbReference type="ChEBI" id="CHEBI:57856"/>
        <dbReference type="ChEBI" id="CHEBI:134278"/>
        <dbReference type="ChEBI" id="CHEBI:136877"/>
        <dbReference type="ChEBI" id="CHEBI:136879"/>
    </reaction>
</comment>
<name>A0AAW8QWI6_9ALTE</name>